<dbReference type="Pfam" id="PF01061">
    <property type="entry name" value="ABC2_membrane"/>
    <property type="match status" value="1"/>
</dbReference>
<keyword evidence="9 10" id="KW-0472">Membrane</keyword>
<feature type="transmembrane region" description="Helical" evidence="10">
    <location>
        <begin position="130"/>
        <end position="153"/>
    </location>
</feature>
<evidence type="ECO:0000256" key="5">
    <source>
        <dbReference type="ARBA" id="ARBA00022597"/>
    </source>
</evidence>
<dbReference type="InterPro" id="IPR000412">
    <property type="entry name" value="ABC_2_transport"/>
</dbReference>
<dbReference type="InterPro" id="IPR047817">
    <property type="entry name" value="ABC2_TM_bact-type"/>
</dbReference>
<comment type="caution">
    <text evidence="12">The sequence shown here is derived from an EMBL/GenBank/DDBJ whole genome shotgun (WGS) entry which is preliminary data.</text>
</comment>
<dbReference type="PIRSF" id="PIRSF006648">
    <property type="entry name" value="DrrB"/>
    <property type="match status" value="1"/>
</dbReference>
<reference evidence="12 13" key="1">
    <citation type="submission" date="2022-04" db="EMBL/GenBank/DDBJ databases">
        <title>Positive selection, recombination, and allopatry shape intraspecific diversity of widespread and dominant cyanobacteria.</title>
        <authorList>
            <person name="Wei J."/>
            <person name="Shu W."/>
            <person name="Hu C."/>
        </authorList>
    </citation>
    <scope>NUCLEOTIDE SEQUENCE [LARGE SCALE GENOMIC DNA]</scope>
    <source>
        <strain evidence="12 13">GB2-A4</strain>
    </source>
</reference>
<proteinExistence type="inferred from homology"/>
<comment type="subcellular location">
    <subcellularLocation>
        <location evidence="1 10">Cell membrane</location>
        <topology evidence="1 10">Multi-pass membrane protein</topology>
    </subcellularLocation>
</comment>
<keyword evidence="6 10" id="KW-0812">Transmembrane</keyword>
<sequence>MQRLDLLRELVIRDIQILYKRSALGLAWTLINPLLQLAVFAFVFQLVLPVNVPKYSSFVFSGLLVWNWFQSSLFQATGVITNNRALIRQPGFPAAILPAVTVTTGLIHFTLALPILLVFMSIDGIELKPIILAMPLLLALQFVLTVSLTYPLAAINVTFRDTQHILGVILQLLFYLTPLFYDLKSVPENLRLVYHLNPIVLLVESYRDILIQGVQPDWMALGILSALSVVLLPIGHQIFRRQSDRFVEEL</sequence>
<accession>A0ABV0J7V6</accession>
<dbReference type="PROSITE" id="PS51012">
    <property type="entry name" value="ABC_TM2"/>
    <property type="match status" value="1"/>
</dbReference>
<evidence type="ECO:0000256" key="1">
    <source>
        <dbReference type="ARBA" id="ARBA00004651"/>
    </source>
</evidence>
<protein>
    <recommendedName>
        <fullName evidence="10">Transport permease protein</fullName>
    </recommendedName>
</protein>
<evidence type="ECO:0000256" key="8">
    <source>
        <dbReference type="ARBA" id="ARBA00022989"/>
    </source>
</evidence>
<evidence type="ECO:0000256" key="3">
    <source>
        <dbReference type="ARBA" id="ARBA00022448"/>
    </source>
</evidence>
<feature type="transmembrane region" description="Helical" evidence="10">
    <location>
        <begin position="23"/>
        <end position="46"/>
    </location>
</feature>
<evidence type="ECO:0000256" key="7">
    <source>
        <dbReference type="ARBA" id="ARBA00022903"/>
    </source>
</evidence>
<evidence type="ECO:0000256" key="4">
    <source>
        <dbReference type="ARBA" id="ARBA00022475"/>
    </source>
</evidence>
<evidence type="ECO:0000256" key="6">
    <source>
        <dbReference type="ARBA" id="ARBA00022692"/>
    </source>
</evidence>
<dbReference type="PANTHER" id="PTHR30413:SF10">
    <property type="entry name" value="CAPSULE POLYSACCHARIDE EXPORT INNER-MEMBRANE PROTEIN CTRC"/>
    <property type="match status" value="1"/>
</dbReference>
<feature type="transmembrane region" description="Helical" evidence="10">
    <location>
        <begin position="92"/>
        <end position="118"/>
    </location>
</feature>
<feature type="transmembrane region" description="Helical" evidence="10">
    <location>
        <begin position="218"/>
        <end position="235"/>
    </location>
</feature>
<evidence type="ECO:0000313" key="12">
    <source>
        <dbReference type="EMBL" id="MEP0817861.1"/>
    </source>
</evidence>
<organism evidence="12 13">
    <name type="scientific">Trichocoleus desertorum GB2-A4</name>
    <dbReference type="NCBI Taxonomy" id="2933944"/>
    <lineage>
        <taxon>Bacteria</taxon>
        <taxon>Bacillati</taxon>
        <taxon>Cyanobacteriota</taxon>
        <taxon>Cyanophyceae</taxon>
        <taxon>Leptolyngbyales</taxon>
        <taxon>Trichocoleusaceae</taxon>
        <taxon>Trichocoleus</taxon>
    </lineage>
</organism>
<keyword evidence="8 10" id="KW-1133">Transmembrane helix</keyword>
<gene>
    <name evidence="12" type="ORF">NC998_12225</name>
</gene>
<feature type="transmembrane region" description="Helical" evidence="10">
    <location>
        <begin position="165"/>
        <end position="181"/>
    </location>
</feature>
<evidence type="ECO:0000256" key="2">
    <source>
        <dbReference type="ARBA" id="ARBA00007783"/>
    </source>
</evidence>
<evidence type="ECO:0000313" key="13">
    <source>
        <dbReference type="Proteomes" id="UP001464891"/>
    </source>
</evidence>
<comment type="similarity">
    <text evidence="2 10">Belongs to the ABC-2 integral membrane protein family.</text>
</comment>
<evidence type="ECO:0000256" key="9">
    <source>
        <dbReference type="ARBA" id="ARBA00023136"/>
    </source>
</evidence>
<keyword evidence="3 10" id="KW-0813">Transport</keyword>
<keyword evidence="7" id="KW-0972">Capsule biogenesis/degradation</keyword>
<dbReference type="EMBL" id="JAMPKM010000006">
    <property type="protein sequence ID" value="MEP0817861.1"/>
    <property type="molecule type" value="Genomic_DNA"/>
</dbReference>
<dbReference type="PANTHER" id="PTHR30413">
    <property type="entry name" value="INNER MEMBRANE TRANSPORT PERMEASE"/>
    <property type="match status" value="1"/>
</dbReference>
<name>A0ABV0J7V6_9CYAN</name>
<feature type="domain" description="ABC transmembrane type-2" evidence="11">
    <location>
        <begin position="24"/>
        <end position="242"/>
    </location>
</feature>
<keyword evidence="13" id="KW-1185">Reference proteome</keyword>
<keyword evidence="4 10" id="KW-1003">Cell membrane</keyword>
<dbReference type="Proteomes" id="UP001464891">
    <property type="component" value="Unassembled WGS sequence"/>
</dbReference>
<evidence type="ECO:0000259" key="11">
    <source>
        <dbReference type="PROSITE" id="PS51012"/>
    </source>
</evidence>
<dbReference type="InterPro" id="IPR013525">
    <property type="entry name" value="ABC2_TM"/>
</dbReference>
<feature type="transmembrane region" description="Helical" evidence="10">
    <location>
        <begin position="58"/>
        <end position="80"/>
    </location>
</feature>
<keyword evidence="5" id="KW-0762">Sugar transport</keyword>
<evidence type="ECO:0000256" key="10">
    <source>
        <dbReference type="RuleBase" id="RU361157"/>
    </source>
</evidence>